<proteinExistence type="predicted"/>
<keyword evidence="1" id="KW-0812">Transmembrane</keyword>
<protein>
    <submittedName>
        <fullName evidence="2">Uncharacterized protein</fullName>
    </submittedName>
</protein>
<evidence type="ECO:0000256" key="1">
    <source>
        <dbReference type="SAM" id="Phobius"/>
    </source>
</evidence>
<dbReference type="RefSeq" id="WP_392883706.1">
    <property type="nucleotide sequence ID" value="NZ_JBICZW010000016.1"/>
</dbReference>
<evidence type="ECO:0000313" key="3">
    <source>
        <dbReference type="Proteomes" id="UP001604282"/>
    </source>
</evidence>
<dbReference type="EMBL" id="JBICZW010000016">
    <property type="protein sequence ID" value="MFG3191914.1"/>
    <property type="molecule type" value="Genomic_DNA"/>
</dbReference>
<organism evidence="2 3">
    <name type="scientific">Streptomyces omiyaensis</name>
    <dbReference type="NCBI Taxonomy" id="68247"/>
    <lineage>
        <taxon>Bacteria</taxon>
        <taxon>Bacillati</taxon>
        <taxon>Actinomycetota</taxon>
        <taxon>Actinomycetes</taxon>
        <taxon>Kitasatosporales</taxon>
        <taxon>Streptomycetaceae</taxon>
        <taxon>Streptomyces</taxon>
    </lineage>
</organism>
<reference evidence="2 3" key="1">
    <citation type="submission" date="2024-10" db="EMBL/GenBank/DDBJ databases">
        <title>The Natural Products Discovery Center: Release of the First 8490 Sequenced Strains for Exploring Actinobacteria Biosynthetic Diversity.</title>
        <authorList>
            <person name="Kalkreuter E."/>
            <person name="Kautsar S.A."/>
            <person name="Yang D."/>
            <person name="Bader C.D."/>
            <person name="Teijaro C.N."/>
            <person name="Fluegel L."/>
            <person name="Davis C.M."/>
            <person name="Simpson J.R."/>
            <person name="Lauterbach L."/>
            <person name="Steele A.D."/>
            <person name="Gui C."/>
            <person name="Meng S."/>
            <person name="Li G."/>
            <person name="Viehrig K."/>
            <person name="Ye F."/>
            <person name="Su P."/>
            <person name="Kiefer A.F."/>
            <person name="Nichols A."/>
            <person name="Cepeda A.J."/>
            <person name="Yan W."/>
            <person name="Fan B."/>
            <person name="Jiang Y."/>
            <person name="Adhikari A."/>
            <person name="Zheng C.-J."/>
            <person name="Schuster L."/>
            <person name="Cowan T.M."/>
            <person name="Smanski M.J."/>
            <person name="Chevrette M.G."/>
            <person name="De Carvalho L.P.S."/>
            <person name="Shen B."/>
        </authorList>
    </citation>
    <scope>NUCLEOTIDE SEQUENCE [LARGE SCALE GENOMIC DNA]</scope>
    <source>
        <strain evidence="2 3">NPDC048229</strain>
    </source>
</reference>
<keyword evidence="1" id="KW-1133">Transmembrane helix</keyword>
<evidence type="ECO:0000313" key="2">
    <source>
        <dbReference type="EMBL" id="MFG3191914.1"/>
    </source>
</evidence>
<gene>
    <name evidence="2" type="ORF">ACGFYS_23570</name>
</gene>
<feature type="transmembrane region" description="Helical" evidence="1">
    <location>
        <begin position="108"/>
        <end position="130"/>
    </location>
</feature>
<dbReference type="Proteomes" id="UP001604282">
    <property type="component" value="Unassembled WGS sequence"/>
</dbReference>
<keyword evidence="3" id="KW-1185">Reference proteome</keyword>
<keyword evidence="1" id="KW-0472">Membrane</keyword>
<feature type="transmembrane region" description="Helical" evidence="1">
    <location>
        <begin position="20"/>
        <end position="39"/>
    </location>
</feature>
<feature type="transmembrane region" description="Helical" evidence="1">
    <location>
        <begin position="46"/>
        <end position="64"/>
    </location>
</feature>
<comment type="caution">
    <text evidence="2">The sequence shown here is derived from an EMBL/GenBank/DDBJ whole genome shotgun (WGS) entry which is preliminary data.</text>
</comment>
<name>A0ABW7BWM2_9ACTN</name>
<accession>A0ABW7BWM2</accession>
<sequence>MPPPPTGPPGPPGPAPGGEARPLQAVLVALLNLSCLGLGYVALRHWVSAALCWAATAGLLLAALPADADGVPTGLLVGYGAFLLAVAADGARRGLRARISFGATVRRLALPLAVVLLAAPVGGAVAYAGAHADAREEARQQALLARLAAADALVAAHEGQAYESSREDYRKALEEYEDLGTAHAASRAGKLVPARLDAYYKAVAAPYASKSYCEALAPLKHLHTLPSLVDEALLGDRPAGVEEPLAHSLYECGAAALGRSTAPTAESNLGELATSFPRSPYTEKAGTAVGDAVRTRVGSLAAAGGDHCTTTEQLRALRSTAGALTTLRLEATRAEADRGVRRGVFACGTQQFGNEQFAKAVETMNGYVKDYPDGEQAAHARSIAIAAQIAEEEPEAGKRLPAASAPGGARMTMVISNDAPDAVELLYTGPVTGKITLKACGGCSTYQRGETLRAGFKPCSGASSKYPKVTIELPAGTYHMLQKRAGSGFSTAGDTKTSKAKIEPGYDYTNCLYVTSGLF</sequence>
<feature type="transmembrane region" description="Helical" evidence="1">
    <location>
        <begin position="70"/>
        <end position="88"/>
    </location>
</feature>